<dbReference type="Pfam" id="PF13391">
    <property type="entry name" value="HNH_2"/>
    <property type="match status" value="1"/>
</dbReference>
<evidence type="ECO:0000259" key="1">
    <source>
        <dbReference type="Pfam" id="PF13391"/>
    </source>
</evidence>
<proteinExistence type="predicted"/>
<protein>
    <recommendedName>
        <fullName evidence="1">HNH nuclease domain-containing protein</fullName>
    </recommendedName>
</protein>
<evidence type="ECO:0000313" key="2">
    <source>
        <dbReference type="EMBL" id="NHZ84156.1"/>
    </source>
</evidence>
<dbReference type="InterPro" id="IPR003615">
    <property type="entry name" value="HNH_nuc"/>
</dbReference>
<accession>A0ABX0NKK7</accession>
<dbReference type="Proteomes" id="UP000621455">
    <property type="component" value="Unassembled WGS sequence"/>
</dbReference>
<organism evidence="2 3">
    <name type="scientific">Massilia frigida</name>
    <dbReference type="NCBI Taxonomy" id="2609281"/>
    <lineage>
        <taxon>Bacteria</taxon>
        <taxon>Pseudomonadati</taxon>
        <taxon>Pseudomonadota</taxon>
        <taxon>Betaproteobacteria</taxon>
        <taxon>Burkholderiales</taxon>
        <taxon>Oxalobacteraceae</taxon>
        <taxon>Telluria group</taxon>
        <taxon>Massilia</taxon>
    </lineage>
</organism>
<keyword evidence="3" id="KW-1185">Reference proteome</keyword>
<comment type="caution">
    <text evidence="2">The sequence shown here is derived from an EMBL/GenBank/DDBJ whole genome shotgun (WGS) entry which is preliminary data.</text>
</comment>
<name>A0ABX0NKK7_9BURK</name>
<dbReference type="RefSeq" id="WP_167094512.1">
    <property type="nucleotide sequence ID" value="NZ_WHJG01000109.1"/>
</dbReference>
<reference evidence="2 3" key="1">
    <citation type="submission" date="2019-10" db="EMBL/GenBank/DDBJ databases">
        <title>Taxonomy of Antarctic Massilia spp.: description of Massilia rubra sp. nov., Massilia aquatica sp. nov., Massilia mucilaginosa sp. nov., Massilia frigida sp. nov. isolated from streams, lakes and regoliths.</title>
        <authorList>
            <person name="Holochova P."/>
            <person name="Sedlacek I."/>
            <person name="Kralova S."/>
            <person name="Maslanova I."/>
            <person name="Busse H.-J."/>
            <person name="Stankova E."/>
            <person name="Vrbovska V."/>
            <person name="Kovarovic V."/>
            <person name="Bartak M."/>
            <person name="Svec P."/>
            <person name="Pantucek R."/>
        </authorList>
    </citation>
    <scope>NUCLEOTIDE SEQUENCE [LARGE SCALE GENOMIC DNA]</scope>
    <source>
        <strain evidence="2 3">CCM 8695</strain>
    </source>
</reference>
<evidence type="ECO:0000313" key="3">
    <source>
        <dbReference type="Proteomes" id="UP000621455"/>
    </source>
</evidence>
<dbReference type="EMBL" id="WHJG01000109">
    <property type="protein sequence ID" value="NHZ84156.1"/>
    <property type="molecule type" value="Genomic_DNA"/>
</dbReference>
<gene>
    <name evidence="2" type="ORF">F2P44_33620</name>
</gene>
<sequence>MISAGLNVSDWAYGKDGELLANPNANSYKNSFWSFIDESVVVLCIWLHEIELDETGIYVHQNLQKVANEARARRNRPGFSAAEKARHTNRANKAGKFHSTTYAAYRDRRPVRVIILGKDVGKKGDAEHAEGRMLDPMPWFVEAFDGFSGDIQLRRGLIPAHIPLTEDELTALALSQEIAIIENDENLSHTERKALIKARVGQGLFRTRLLERWNRKCAVTKSGNLRLLIASHIIPWSQCATIGQRLNPSNGLLLASSVDRLFDAGYITFDDRFQIIISKRLTLLDQVAFGVSPGQRLFPKHDDILPSLAWHRANMFEKHYKSGSV</sequence>
<feature type="domain" description="HNH nuclease" evidence="1">
    <location>
        <begin position="217"/>
        <end position="270"/>
    </location>
</feature>